<dbReference type="Proteomes" id="UP001629214">
    <property type="component" value="Unassembled WGS sequence"/>
</dbReference>
<accession>A0ABW8Z8D5</accession>
<organism evidence="2 3">
    <name type="scientific">Herbaspirillum rhizosphaerae</name>
    <dbReference type="NCBI Taxonomy" id="346179"/>
    <lineage>
        <taxon>Bacteria</taxon>
        <taxon>Pseudomonadati</taxon>
        <taxon>Pseudomonadota</taxon>
        <taxon>Betaproteobacteria</taxon>
        <taxon>Burkholderiales</taxon>
        <taxon>Oxalobacteraceae</taxon>
        <taxon>Herbaspirillum</taxon>
    </lineage>
</organism>
<proteinExistence type="predicted"/>
<keyword evidence="3" id="KW-1185">Reference proteome</keyword>
<dbReference type="EMBL" id="JAQQFR010000004">
    <property type="protein sequence ID" value="MFL9878339.1"/>
    <property type="molecule type" value="Genomic_DNA"/>
</dbReference>
<feature type="region of interest" description="Disordered" evidence="1">
    <location>
        <begin position="99"/>
        <end position="122"/>
    </location>
</feature>
<comment type="caution">
    <text evidence="2">The sequence shown here is derived from an EMBL/GenBank/DDBJ whole genome shotgun (WGS) entry which is preliminary data.</text>
</comment>
<evidence type="ECO:0000313" key="2">
    <source>
        <dbReference type="EMBL" id="MFL9878339.1"/>
    </source>
</evidence>
<dbReference type="RefSeq" id="WP_408167206.1">
    <property type="nucleotide sequence ID" value="NZ_JAQQFR010000004.1"/>
</dbReference>
<gene>
    <name evidence="2" type="ORF">PQR63_08105</name>
</gene>
<protein>
    <submittedName>
        <fullName evidence="2">Uncharacterized protein</fullName>
    </submittedName>
</protein>
<sequence>MKKIHIAVTLVILAGGYMNWIRAVHAAASGQLGLSAMVAERCRVDFSEGSADYFQSCSSVDIKASEKASNVIGEHIAVDANADPYYLDRVPESMAMAVPSSQPQSTAASRRAGAPKVVTINY</sequence>
<evidence type="ECO:0000256" key="1">
    <source>
        <dbReference type="SAM" id="MobiDB-lite"/>
    </source>
</evidence>
<feature type="compositionally biased region" description="Polar residues" evidence="1">
    <location>
        <begin position="99"/>
        <end position="108"/>
    </location>
</feature>
<reference evidence="2 3" key="1">
    <citation type="journal article" date="2024" name="Chem. Sci.">
        <title>Discovery of megapolipeptins by genome mining of a Burkholderiales bacteria collection.</title>
        <authorList>
            <person name="Paulo B.S."/>
            <person name="Recchia M.J.J."/>
            <person name="Lee S."/>
            <person name="Fergusson C.H."/>
            <person name="Romanowski S.B."/>
            <person name="Hernandez A."/>
            <person name="Krull N."/>
            <person name="Liu D.Y."/>
            <person name="Cavanagh H."/>
            <person name="Bos A."/>
            <person name="Gray C.A."/>
            <person name="Murphy B.T."/>
            <person name="Linington R.G."/>
            <person name="Eustaquio A.S."/>
        </authorList>
    </citation>
    <scope>NUCLEOTIDE SEQUENCE [LARGE SCALE GENOMIC DNA]</scope>
    <source>
        <strain evidence="2 3">RL21-008-BIB-B</strain>
    </source>
</reference>
<evidence type="ECO:0000313" key="3">
    <source>
        <dbReference type="Proteomes" id="UP001629214"/>
    </source>
</evidence>
<name>A0ABW8Z8D5_9BURK</name>